<dbReference type="EMBL" id="MSCJ01000001">
    <property type="protein sequence ID" value="PQJ68026.1"/>
    <property type="molecule type" value="Genomic_DNA"/>
</dbReference>
<evidence type="ECO:0000256" key="1">
    <source>
        <dbReference type="ARBA" id="ARBA00022553"/>
    </source>
</evidence>
<dbReference type="InterPro" id="IPR003594">
    <property type="entry name" value="HATPase_dom"/>
</dbReference>
<dbReference type="Gene3D" id="3.40.50.2300">
    <property type="match status" value="1"/>
</dbReference>
<evidence type="ECO:0000256" key="2">
    <source>
        <dbReference type="PROSITE-ProRule" id="PRU00169"/>
    </source>
</evidence>
<dbReference type="Pfam" id="PF00072">
    <property type="entry name" value="Response_reg"/>
    <property type="match status" value="1"/>
</dbReference>
<dbReference type="SMART" id="SM00448">
    <property type="entry name" value="REC"/>
    <property type="match status" value="1"/>
</dbReference>
<dbReference type="Proteomes" id="UP000238730">
    <property type="component" value="Unassembled WGS sequence"/>
</dbReference>
<dbReference type="OrthoDB" id="9811749at2"/>
<dbReference type="InterPro" id="IPR050595">
    <property type="entry name" value="Bact_response_regulator"/>
</dbReference>
<evidence type="ECO:0000313" key="5">
    <source>
        <dbReference type="Proteomes" id="UP000238730"/>
    </source>
</evidence>
<dbReference type="AlphaFoldDB" id="A0A2S7W105"/>
<dbReference type="RefSeq" id="WP_105061080.1">
    <property type="nucleotide sequence ID" value="NZ_MSCJ01000001.1"/>
</dbReference>
<dbReference type="SUPFAM" id="SSF52172">
    <property type="entry name" value="CheY-like"/>
    <property type="match status" value="1"/>
</dbReference>
<dbReference type="GO" id="GO:0000160">
    <property type="term" value="P:phosphorelay signal transduction system"/>
    <property type="evidence" value="ECO:0007669"/>
    <property type="project" value="InterPro"/>
</dbReference>
<dbReference type="Gene3D" id="3.60.40.10">
    <property type="entry name" value="PPM-type phosphatase domain"/>
    <property type="match status" value="1"/>
</dbReference>
<dbReference type="InterPro" id="IPR036890">
    <property type="entry name" value="HATPase_C_sf"/>
</dbReference>
<dbReference type="Gene3D" id="3.30.565.10">
    <property type="entry name" value="Histidine kinase-like ATPase, C-terminal domain"/>
    <property type="match status" value="1"/>
</dbReference>
<dbReference type="InterPro" id="IPR036457">
    <property type="entry name" value="PPM-type-like_dom_sf"/>
</dbReference>
<dbReference type="InterPro" id="IPR011006">
    <property type="entry name" value="CheY-like_superfamily"/>
</dbReference>
<dbReference type="InterPro" id="IPR001932">
    <property type="entry name" value="PPM-type_phosphatase-like_dom"/>
</dbReference>
<comment type="caution">
    <text evidence="4">The sequence shown here is derived from an EMBL/GenBank/DDBJ whole genome shotgun (WGS) entry which is preliminary data.</text>
</comment>
<sequence length="487" mass="55962">MINQILFKQTFCLNYENLKTIRHWLKSQSHKLNLNYELSQHMILVCNEYCVNLLAHQRLTASHVELKYGLRNNQARFEIIDNGSHWQAMKEKISSATLPEEPTCNKLGLALINTYFPDFKYFLTNHQNIIQFNLPQQKPKPQLLIVDDSPSQLALFATFLRHHYQLILFSKPSEALDWLAHSQCDMVITDLHMPNIDGFSFRDKVTKLKHCQSLPFIFISADNKDATLLEAARAGIDDYLTKPLNKEKLLTILKRVLKRHSTLASVFEKQLLAQMTPYQSEFPSQITLRDITIDIDQYPINQGDFLLYRKPEKEKPAMLILGDNMGHGPLAKANGIGWFGYIAGLLDAGIESPKEICEILNQQLIAAPNNRHLICLMIMIIDNNNTVHIYNAGMPAALQLSHDKSIHLEENMGLLGINTQLTIEPKLITLTKNVSLHCYSDGLINHPITIKQINRLTHYQAKERHKKIWQNPQRSTIDDKTLISIYR</sequence>
<evidence type="ECO:0000259" key="3">
    <source>
        <dbReference type="PROSITE" id="PS50110"/>
    </source>
</evidence>
<name>A0A2S7W105_PHOAN</name>
<dbReference type="InterPro" id="IPR001789">
    <property type="entry name" value="Sig_transdc_resp-reg_receiver"/>
</dbReference>
<gene>
    <name evidence="4" type="ORF">BTO08_11975</name>
</gene>
<protein>
    <submittedName>
        <fullName evidence="4">Two-component system response regulator</fullName>
    </submittedName>
</protein>
<reference evidence="4 5" key="1">
    <citation type="submission" date="2016-12" db="EMBL/GenBank/DDBJ databases">
        <title>Diversity of luminous bacteria.</title>
        <authorList>
            <person name="Yoshizawa S."/>
            <person name="Kogure K."/>
        </authorList>
    </citation>
    <scope>NUCLEOTIDE SEQUENCE [LARGE SCALE GENOMIC DNA]</scope>
    <source>
        <strain evidence="4 5">LC1-200</strain>
    </source>
</reference>
<feature type="domain" description="Response regulatory" evidence="3">
    <location>
        <begin position="142"/>
        <end position="257"/>
    </location>
</feature>
<dbReference type="PROSITE" id="PS50110">
    <property type="entry name" value="RESPONSE_REGULATORY"/>
    <property type="match status" value="1"/>
</dbReference>
<dbReference type="Pfam" id="PF13581">
    <property type="entry name" value="HATPase_c_2"/>
    <property type="match status" value="1"/>
</dbReference>
<feature type="modified residue" description="4-aspartylphosphate" evidence="2">
    <location>
        <position position="190"/>
    </location>
</feature>
<proteinExistence type="predicted"/>
<organism evidence="4 5">
    <name type="scientific">Photobacterium angustum</name>
    <dbReference type="NCBI Taxonomy" id="661"/>
    <lineage>
        <taxon>Bacteria</taxon>
        <taxon>Pseudomonadati</taxon>
        <taxon>Pseudomonadota</taxon>
        <taxon>Gammaproteobacteria</taxon>
        <taxon>Vibrionales</taxon>
        <taxon>Vibrionaceae</taxon>
        <taxon>Photobacterium</taxon>
    </lineage>
</organism>
<evidence type="ECO:0000313" key="4">
    <source>
        <dbReference type="EMBL" id="PQJ68026.1"/>
    </source>
</evidence>
<keyword evidence="1 2" id="KW-0597">Phosphoprotein</keyword>
<dbReference type="PANTHER" id="PTHR44591">
    <property type="entry name" value="STRESS RESPONSE REGULATOR PROTEIN 1"/>
    <property type="match status" value="1"/>
</dbReference>
<dbReference type="Pfam" id="PF07228">
    <property type="entry name" value="SpoIIE"/>
    <property type="match status" value="1"/>
</dbReference>
<accession>A0A2S7W105</accession>
<dbReference type="PANTHER" id="PTHR44591:SF23">
    <property type="entry name" value="CHEY SUBFAMILY"/>
    <property type="match status" value="1"/>
</dbReference>